<accession>A0A5B7HIT6</accession>
<keyword evidence="3" id="KW-1185">Reference proteome</keyword>
<dbReference type="EMBL" id="VSRR010030132">
    <property type="protein sequence ID" value="MPC69856.1"/>
    <property type="molecule type" value="Genomic_DNA"/>
</dbReference>
<organism evidence="2 3">
    <name type="scientific">Portunus trituberculatus</name>
    <name type="common">Swimming crab</name>
    <name type="synonym">Neptunus trituberculatus</name>
    <dbReference type="NCBI Taxonomy" id="210409"/>
    <lineage>
        <taxon>Eukaryota</taxon>
        <taxon>Metazoa</taxon>
        <taxon>Ecdysozoa</taxon>
        <taxon>Arthropoda</taxon>
        <taxon>Crustacea</taxon>
        <taxon>Multicrustacea</taxon>
        <taxon>Malacostraca</taxon>
        <taxon>Eumalacostraca</taxon>
        <taxon>Eucarida</taxon>
        <taxon>Decapoda</taxon>
        <taxon>Pleocyemata</taxon>
        <taxon>Brachyura</taxon>
        <taxon>Eubrachyura</taxon>
        <taxon>Portunoidea</taxon>
        <taxon>Portunidae</taxon>
        <taxon>Portuninae</taxon>
        <taxon>Portunus</taxon>
    </lineage>
</organism>
<gene>
    <name evidence="2" type="ORF">E2C01_064088</name>
</gene>
<feature type="compositionally biased region" description="Basic residues" evidence="1">
    <location>
        <begin position="53"/>
        <end position="62"/>
    </location>
</feature>
<evidence type="ECO:0000313" key="2">
    <source>
        <dbReference type="EMBL" id="MPC69856.1"/>
    </source>
</evidence>
<protein>
    <submittedName>
        <fullName evidence="2">Uncharacterized protein</fullName>
    </submittedName>
</protein>
<sequence>MVIEQGRVRGHLATDAPPRPSAPHLQHFTRDKPDTTCECYEPVTPDSFGTQARPRRLNKQIKTRSMDSVNKESK</sequence>
<dbReference type="AlphaFoldDB" id="A0A5B7HIT6"/>
<reference evidence="2 3" key="1">
    <citation type="submission" date="2019-05" db="EMBL/GenBank/DDBJ databases">
        <title>Another draft genome of Portunus trituberculatus and its Hox gene families provides insights of decapod evolution.</title>
        <authorList>
            <person name="Jeong J.-H."/>
            <person name="Song I."/>
            <person name="Kim S."/>
            <person name="Choi T."/>
            <person name="Kim D."/>
            <person name="Ryu S."/>
            <person name="Kim W."/>
        </authorList>
    </citation>
    <scope>NUCLEOTIDE SEQUENCE [LARGE SCALE GENOMIC DNA]</scope>
    <source>
        <tissue evidence="2">Muscle</tissue>
    </source>
</reference>
<feature type="region of interest" description="Disordered" evidence="1">
    <location>
        <begin position="1"/>
        <end position="74"/>
    </location>
</feature>
<dbReference type="Proteomes" id="UP000324222">
    <property type="component" value="Unassembled WGS sequence"/>
</dbReference>
<comment type="caution">
    <text evidence="2">The sequence shown here is derived from an EMBL/GenBank/DDBJ whole genome shotgun (WGS) entry which is preliminary data.</text>
</comment>
<proteinExistence type="predicted"/>
<evidence type="ECO:0000256" key="1">
    <source>
        <dbReference type="SAM" id="MobiDB-lite"/>
    </source>
</evidence>
<evidence type="ECO:0000313" key="3">
    <source>
        <dbReference type="Proteomes" id="UP000324222"/>
    </source>
</evidence>
<name>A0A5B7HIT6_PORTR</name>